<proteinExistence type="predicted"/>
<accession>A0A1G5H5C6</accession>
<dbReference type="Gene3D" id="3.40.1570.10">
    <property type="entry name" value="HemS/ChuS/ChuX like domains"/>
    <property type="match status" value="1"/>
</dbReference>
<protein>
    <recommendedName>
        <fullName evidence="3">Heme utilization protein HuvX</fullName>
    </recommendedName>
</protein>
<dbReference type="InterPro" id="IPR010413">
    <property type="entry name" value="HutX-like"/>
</dbReference>
<dbReference type="SUPFAM" id="SSF144064">
    <property type="entry name" value="Heme iron utilization protein-like"/>
    <property type="match status" value="1"/>
</dbReference>
<dbReference type="InterPro" id="IPR053733">
    <property type="entry name" value="Heme_Transport_Util_sf"/>
</dbReference>
<keyword evidence="2" id="KW-1185">Reference proteome</keyword>
<dbReference type="EMBL" id="FMUX01000012">
    <property type="protein sequence ID" value="SCY59003.1"/>
    <property type="molecule type" value="Genomic_DNA"/>
</dbReference>
<evidence type="ECO:0000313" key="1">
    <source>
        <dbReference type="EMBL" id="SCY59003.1"/>
    </source>
</evidence>
<sequence length="174" mass="19376">MFKNSVTPDIKARIIDMIDENPSTMPSQMAAQLHISEAAVVSALPDPMGTFVDASHFDTVWEAMTGWEKITFLRQSPTSVIEVKGKLPRGTHGHGYFNLMDKNNPLGGHLKVDKLGAICFLEKPFFGLESLSVQFYDTHGDHMFAVYAGREKRTLIPSVKAGFHALRNQLTNQE</sequence>
<dbReference type="AlphaFoldDB" id="A0A1G5H5C6"/>
<dbReference type="OrthoDB" id="9797247at2"/>
<reference evidence="1 2" key="1">
    <citation type="submission" date="2016-10" db="EMBL/GenBank/DDBJ databases">
        <authorList>
            <person name="de Groot N.N."/>
        </authorList>
    </citation>
    <scope>NUCLEOTIDE SEQUENCE [LARGE SCALE GENOMIC DNA]</scope>
    <source>
        <strain evidence="1 2">AA1</strain>
    </source>
</reference>
<dbReference type="Pfam" id="PF06228">
    <property type="entry name" value="ChuX_HutX"/>
    <property type="match status" value="1"/>
</dbReference>
<evidence type="ECO:0000313" key="2">
    <source>
        <dbReference type="Proteomes" id="UP000198870"/>
    </source>
</evidence>
<dbReference type="STRING" id="419481.SAMN05216233_112150"/>
<dbReference type="Proteomes" id="UP000198870">
    <property type="component" value="Unassembled WGS sequence"/>
</dbReference>
<gene>
    <name evidence="1" type="ORF">SAMN05216233_112150</name>
</gene>
<organism evidence="1 2">
    <name type="scientific">Desulfoluna spongiiphila</name>
    <dbReference type="NCBI Taxonomy" id="419481"/>
    <lineage>
        <taxon>Bacteria</taxon>
        <taxon>Pseudomonadati</taxon>
        <taxon>Thermodesulfobacteriota</taxon>
        <taxon>Desulfobacteria</taxon>
        <taxon>Desulfobacterales</taxon>
        <taxon>Desulfolunaceae</taxon>
        <taxon>Desulfoluna</taxon>
    </lineage>
</organism>
<dbReference type="RefSeq" id="WP_092212090.1">
    <property type="nucleotide sequence ID" value="NZ_FMUX01000012.1"/>
</dbReference>
<evidence type="ECO:0008006" key="3">
    <source>
        <dbReference type="Google" id="ProtNLM"/>
    </source>
</evidence>
<name>A0A1G5H5C6_9BACT</name>
<dbReference type="PIRSF" id="PIRSF030840">
    <property type="entry name" value="DUF1008"/>
    <property type="match status" value="1"/>
</dbReference>
<dbReference type="NCBIfam" id="TIGR04108">
    <property type="entry name" value="HutX"/>
    <property type="match status" value="1"/>
</dbReference>
<dbReference type="CDD" id="cd16829">
    <property type="entry name" value="ChuX_HutX-like"/>
    <property type="match status" value="1"/>
</dbReference>